<comment type="caution">
    <text evidence="3">The sequence shown here is derived from an EMBL/GenBank/DDBJ whole genome shotgun (WGS) entry which is preliminary data.</text>
</comment>
<proteinExistence type="inferred from homology"/>
<comment type="similarity">
    <text evidence="1">Belongs to the ComF/GntX family.</text>
</comment>
<dbReference type="Gene3D" id="3.40.50.2020">
    <property type="match status" value="1"/>
</dbReference>
<reference evidence="4" key="1">
    <citation type="submission" date="2016-11" db="EMBL/GenBank/DDBJ databases">
        <authorList>
            <person name="Jaros S."/>
            <person name="Januszkiewicz K."/>
            <person name="Wedrychowicz H."/>
        </authorList>
    </citation>
    <scope>NUCLEOTIDE SEQUENCE [LARGE SCALE GENOMIC DNA]</scope>
    <source>
        <strain evidence="4">DSM 7057</strain>
    </source>
</reference>
<dbReference type="InterPro" id="IPR029057">
    <property type="entry name" value="PRTase-like"/>
</dbReference>
<dbReference type="AlphaFoldDB" id="A0AA94HUI3"/>
<evidence type="ECO:0000313" key="3">
    <source>
        <dbReference type="EMBL" id="SFW60564.1"/>
    </source>
</evidence>
<sequence>MKTGENNSQHGCMPGKEGLTARLGMGFTAAARFLGFAQARCFHCLRPFTPGEEISPFPHHPAAAPDIPGPLAPLCPQCRILLAPYAGPRCPLCGLPSAPSPEASALPHLQRGSLCGHCLTTPPPWSGAAFHGLYKEALRHVLLRLKFDGHLYLAPLLGAFLQEAARCLPRPDALVAVPQYPDHLRHRGYNQAHELARALSAQTGLELIPGLLCRTRPGPAQIGLSARARPDNVRHSFASSPEVKGRCLWLVDDVMTTGSTLRAACRALRHAGAARVYILVAARTPKDAAGHPADAPTGL</sequence>
<evidence type="ECO:0000256" key="1">
    <source>
        <dbReference type="ARBA" id="ARBA00008007"/>
    </source>
</evidence>
<dbReference type="CDD" id="cd06223">
    <property type="entry name" value="PRTases_typeI"/>
    <property type="match status" value="1"/>
</dbReference>
<dbReference type="InterPro" id="IPR000836">
    <property type="entry name" value="PRTase_dom"/>
</dbReference>
<evidence type="ECO:0000313" key="4">
    <source>
        <dbReference type="Proteomes" id="UP000182680"/>
    </source>
</evidence>
<dbReference type="PANTHER" id="PTHR47505:SF1">
    <property type="entry name" value="DNA UTILIZATION PROTEIN YHGH"/>
    <property type="match status" value="1"/>
</dbReference>
<name>A0AA94HUI3_DESDE</name>
<accession>A0AA94HUI3</accession>
<dbReference type="Pfam" id="PF00156">
    <property type="entry name" value="Pribosyltran"/>
    <property type="match status" value="1"/>
</dbReference>
<dbReference type="EMBL" id="FPIW01000042">
    <property type="protein sequence ID" value="SFW60564.1"/>
    <property type="molecule type" value="Genomic_DNA"/>
</dbReference>
<organism evidence="3 4">
    <name type="scientific">Desulfovibrio desulfuricans</name>
    <dbReference type="NCBI Taxonomy" id="876"/>
    <lineage>
        <taxon>Bacteria</taxon>
        <taxon>Pseudomonadati</taxon>
        <taxon>Thermodesulfobacteriota</taxon>
        <taxon>Desulfovibrionia</taxon>
        <taxon>Desulfovibrionales</taxon>
        <taxon>Desulfovibrionaceae</taxon>
        <taxon>Desulfovibrio</taxon>
    </lineage>
</organism>
<gene>
    <name evidence="3" type="ORF">SAMN02910291_02064</name>
</gene>
<dbReference type="InterPro" id="IPR051910">
    <property type="entry name" value="ComF/GntX_DNA_util-trans"/>
</dbReference>
<feature type="domain" description="Phosphoribosyltransferase" evidence="2">
    <location>
        <begin position="238"/>
        <end position="287"/>
    </location>
</feature>
<dbReference type="Proteomes" id="UP000182680">
    <property type="component" value="Unassembled WGS sequence"/>
</dbReference>
<dbReference type="SUPFAM" id="SSF53271">
    <property type="entry name" value="PRTase-like"/>
    <property type="match status" value="1"/>
</dbReference>
<evidence type="ECO:0000259" key="2">
    <source>
        <dbReference type="Pfam" id="PF00156"/>
    </source>
</evidence>
<dbReference type="PANTHER" id="PTHR47505">
    <property type="entry name" value="DNA UTILIZATION PROTEIN YHGH"/>
    <property type="match status" value="1"/>
</dbReference>
<protein>
    <submittedName>
        <fullName evidence="3">ComF family protein</fullName>
    </submittedName>
</protein>